<keyword evidence="1" id="KW-0812">Transmembrane</keyword>
<feature type="transmembrane region" description="Helical" evidence="1">
    <location>
        <begin position="12"/>
        <end position="34"/>
    </location>
</feature>
<gene>
    <name evidence="2" type="ORF">BDN70DRAFT_921953</name>
</gene>
<dbReference type="AlphaFoldDB" id="A0A9P5Z234"/>
<keyword evidence="1" id="KW-1133">Transmembrane helix</keyword>
<sequence>MLDESSTQWSQPHFQLIGTLIAAIDYGVISCIFLHTIVPLISNKRHSYTRTMRKILITYIAVMFALSTASIIQTIMYVTESIFATWAITPSSNLIKRNEPLFLPLTILGADGFMVWRIVIFNQNASCWYKIPLYSVLFLISLGSFGSAILYYLAPRISVFASSPVTPTIITISITTSLNFILTVMVIGKLLNHHGVMRRILGKQYRSPYWKLIVVLVESCSLIVVTGIVFLVLAARGDMNNFNSAIIPLLLLPHVCVASPLLIVYQVARGRAITCSVSIQLSEPMEFDHSTISTIVFSGDSPVIIEELQNDDELPQEAHVHESLPISPV</sequence>
<protein>
    <submittedName>
        <fullName evidence="2">Uncharacterized protein</fullName>
    </submittedName>
</protein>
<feature type="transmembrane region" description="Helical" evidence="1">
    <location>
        <begin position="165"/>
        <end position="188"/>
    </location>
</feature>
<evidence type="ECO:0000313" key="3">
    <source>
        <dbReference type="Proteomes" id="UP000807469"/>
    </source>
</evidence>
<reference evidence="2" key="1">
    <citation type="submission" date="2020-11" db="EMBL/GenBank/DDBJ databases">
        <authorList>
            <consortium name="DOE Joint Genome Institute"/>
            <person name="Ahrendt S."/>
            <person name="Riley R."/>
            <person name="Andreopoulos W."/>
            <person name="Labutti K."/>
            <person name="Pangilinan J."/>
            <person name="Ruiz-Duenas F.J."/>
            <person name="Barrasa J.M."/>
            <person name="Sanchez-Garcia M."/>
            <person name="Camarero S."/>
            <person name="Miyauchi S."/>
            <person name="Serrano A."/>
            <person name="Linde D."/>
            <person name="Babiker R."/>
            <person name="Drula E."/>
            <person name="Ayuso-Fernandez I."/>
            <person name="Pacheco R."/>
            <person name="Padilla G."/>
            <person name="Ferreira P."/>
            <person name="Barriuso J."/>
            <person name="Kellner H."/>
            <person name="Castanera R."/>
            <person name="Alfaro M."/>
            <person name="Ramirez L."/>
            <person name="Pisabarro A.G."/>
            <person name="Kuo A."/>
            <person name="Tritt A."/>
            <person name="Lipzen A."/>
            <person name="He G."/>
            <person name="Yan M."/>
            <person name="Ng V."/>
            <person name="Cullen D."/>
            <person name="Martin F."/>
            <person name="Rosso M.-N."/>
            <person name="Henrissat B."/>
            <person name="Hibbett D."/>
            <person name="Martinez A.T."/>
            <person name="Grigoriev I.V."/>
        </authorList>
    </citation>
    <scope>NUCLEOTIDE SEQUENCE</scope>
    <source>
        <strain evidence="2">CIRM-BRFM 674</strain>
    </source>
</reference>
<feature type="transmembrane region" description="Helical" evidence="1">
    <location>
        <begin position="55"/>
        <end position="76"/>
    </location>
</feature>
<keyword evidence="3" id="KW-1185">Reference proteome</keyword>
<feature type="transmembrane region" description="Helical" evidence="1">
    <location>
        <begin position="101"/>
        <end position="119"/>
    </location>
</feature>
<dbReference type="OrthoDB" id="3267806at2759"/>
<feature type="transmembrane region" description="Helical" evidence="1">
    <location>
        <begin position="131"/>
        <end position="153"/>
    </location>
</feature>
<feature type="transmembrane region" description="Helical" evidence="1">
    <location>
        <begin position="245"/>
        <end position="265"/>
    </location>
</feature>
<comment type="caution">
    <text evidence="2">The sequence shown here is derived from an EMBL/GenBank/DDBJ whole genome shotgun (WGS) entry which is preliminary data.</text>
</comment>
<evidence type="ECO:0000256" key="1">
    <source>
        <dbReference type="SAM" id="Phobius"/>
    </source>
</evidence>
<dbReference type="Proteomes" id="UP000807469">
    <property type="component" value="Unassembled WGS sequence"/>
</dbReference>
<dbReference type="EMBL" id="MU155236">
    <property type="protein sequence ID" value="KAF9478355.1"/>
    <property type="molecule type" value="Genomic_DNA"/>
</dbReference>
<keyword evidence="1" id="KW-0472">Membrane</keyword>
<organism evidence="2 3">
    <name type="scientific">Pholiota conissans</name>
    <dbReference type="NCBI Taxonomy" id="109636"/>
    <lineage>
        <taxon>Eukaryota</taxon>
        <taxon>Fungi</taxon>
        <taxon>Dikarya</taxon>
        <taxon>Basidiomycota</taxon>
        <taxon>Agaricomycotina</taxon>
        <taxon>Agaricomycetes</taxon>
        <taxon>Agaricomycetidae</taxon>
        <taxon>Agaricales</taxon>
        <taxon>Agaricineae</taxon>
        <taxon>Strophariaceae</taxon>
        <taxon>Pholiota</taxon>
    </lineage>
</organism>
<feature type="transmembrane region" description="Helical" evidence="1">
    <location>
        <begin position="209"/>
        <end position="233"/>
    </location>
</feature>
<name>A0A9P5Z234_9AGAR</name>
<proteinExistence type="predicted"/>
<accession>A0A9P5Z234</accession>
<evidence type="ECO:0000313" key="2">
    <source>
        <dbReference type="EMBL" id="KAF9478355.1"/>
    </source>
</evidence>